<reference evidence="17 18" key="1">
    <citation type="submission" date="2024-04" db="EMBL/GenBank/DDBJ databases">
        <title>Complete genome sequence of Nguyenibacter vanlangesis HBCM-1154, a strain capable of nitrogen fixation, IAA production, and phosphorus solubilization isolated from sugarcane soil.</title>
        <authorList>
            <person name="MY HANH P."/>
        </authorList>
    </citation>
    <scope>NUCLEOTIDE SEQUENCE [LARGE SCALE GENOMIC DNA]</scope>
    <source>
        <strain evidence="17 18">HBCM 1154</strain>
    </source>
</reference>
<dbReference type="CDD" id="cd06421">
    <property type="entry name" value="CESA_CelA_like"/>
    <property type="match status" value="1"/>
</dbReference>
<feature type="transmembrane region" description="Helical" evidence="13">
    <location>
        <begin position="433"/>
        <end position="458"/>
    </location>
</feature>
<dbReference type="Pfam" id="PF00535">
    <property type="entry name" value="Glycos_transf_2"/>
    <property type="match status" value="1"/>
</dbReference>
<feature type="transmembrane region" description="Helical" evidence="13">
    <location>
        <begin position="37"/>
        <end position="56"/>
    </location>
</feature>
<protein>
    <recommendedName>
        <fullName evidence="13">Cellulose synthase</fullName>
        <ecNumber evidence="13">2.4.1.12</ecNumber>
    </recommendedName>
</protein>
<evidence type="ECO:0000256" key="9">
    <source>
        <dbReference type="ARBA" id="ARBA00022916"/>
    </source>
</evidence>
<sequence>MRRVIFPRAAAARLAAPGAAFLGAAFARLAEGRYGRAVLGGCVLFGVVTAMMASMALLSDDAQLIVAAIGILLFFFVNRHRSARATLFLQVLSLVVSFRYLAWRVTETLDFSSAVQVALAITLGLAEIYALMMLLLSYFQTIHPLGRKPVPMPADLSLWPSIDVYIPTYNEDLSIVRMTVLACMAMDWPADRLNVYILDDGRRQEFLEFARLVGVGYITRPDNAHAKAGNLNYAMRQTEGEYIVIFDCDHVPVRAFLQATVGWFLVDPELAMMQTPHHFYSPDPFQRNLAKGHSVPPEGNMFYGLLQDGNDFWNATFFCGSCAVLRRAALRQIGGIAVETVTEDCHTALKLQRKGWSTAYLRLPLAAGLSTERLILHVGQRMRWARGMLQILRVDNPLFGPGLTVAQRLCYFSAMAGFLFAIPRLIFLTSPLAYLLFSQTLIAASPEAIFAYVLPHFFHSIATSARVQKNWRYSFWSEIYETALALFLVRVTIVTMLFPKHGKFNVTEKGGVLEESYTDWRAIYPNIVLGGLLLVGMAWGAWRLAAMQNDAITRNALWMNEVWISVSLIIVLAAITVGHETRQLRRNARIPAALPVTVRGADRRLCRGTTSDVSRGGCRLHLDAADAAMFDAAAEIDVFPDPYEAPVRARVLSVHNGVMNFEWQPMTIRDEARIIRFVFGRADAWTNWNEYSPDRPLRSLWMAISSIRNIGMPADKPASARHHPGAIAARARARQSIGDTRREVVTLMPRKTNSMMVALGALGALGLASTAMAQAANTMPPAGASSVPAEVGADVGAADAGDDLPLPKLRGANGDASAAQDDARLGTPPGPLSGTLPGALPGASTRTWTLRQLGAPAAMHMTPYAAIQGLDFGIPSSQLVTSAHLTLTGALSPSLLAQSSSVTIRLNDQYVGTIPVNRDHPEFGPLTFPVNPAFFMARNTLNFTFAGQYTETCGNQVSDVLWADMSGQSAISVTTVPLPARRMLSALPAPFVDTAVNERAVVPFVLPNRMEMASPRTVAVLKAAADVASWFGKIADFHHVSFPVSTDVPSAGNAVAIGVAADLPPAIARSVSVAGPTLAEIGNPTDPFGTILVVTGRSDAELAAAARGLAFMSESLGAGSSQIVPPVTVGPRRPYDAPAFLPTDRVVRFGELVSSSALQGHGYVPGTLAVPFRISPDLYTWRDRPFEADFRIRTPLESDVDLRQSRVDVALNDVYLASYSWRAPERLPRLLSRFFPDTSPVLQDRARLPIWGVYGQNELKFYFDGRPAMRRDCSAMPQDISVGIDPDSTLDFRRAYHFATLPNLAYFANSGFPFTRMADLSQTAVVLPPRPGPAILTAYLDLMGMLGSYSWYPAERVAVVGPGQVGTVRDDDLIVLDTLPGNDLVASLLAGTPYGLENGRLRMAQRSILDGIRYAFPESRSHEGRTVALEGSLPLNGGGALIGTESPYATGRSVVLMLGGTPQGVDDLVHVLQDPSLQKGVQGDLTVVDGDKIIASRNGATYTVGSLPWWLWSDWVLREHPIRVILLSVLGALVTGLALNKGLSLRAARRQAYLDASGAGGR</sequence>
<evidence type="ECO:0000256" key="3">
    <source>
        <dbReference type="ARBA" id="ARBA00010653"/>
    </source>
</evidence>
<dbReference type="InterPro" id="IPR050321">
    <property type="entry name" value="Glycosyltr_2/OpgH_subfam"/>
</dbReference>
<dbReference type="Gene3D" id="2.40.10.220">
    <property type="entry name" value="predicted glycosyltransferase like domains"/>
    <property type="match status" value="1"/>
</dbReference>
<evidence type="ECO:0000256" key="12">
    <source>
        <dbReference type="ARBA" id="ARBA00048682"/>
    </source>
</evidence>
<evidence type="ECO:0000256" key="5">
    <source>
        <dbReference type="ARBA" id="ARBA00022519"/>
    </source>
</evidence>
<feature type="transmembrane region" description="Helical" evidence="13">
    <location>
        <begin position="114"/>
        <end position="139"/>
    </location>
</feature>
<feature type="transmembrane region" description="Helical" evidence="13">
    <location>
        <begin position="523"/>
        <end position="545"/>
    </location>
</feature>
<dbReference type="NCBIfam" id="TIGR03030">
    <property type="entry name" value="CelA"/>
    <property type="match status" value="1"/>
</dbReference>
<dbReference type="SUPFAM" id="SSF141371">
    <property type="entry name" value="PilZ domain-like"/>
    <property type="match status" value="1"/>
</dbReference>
<dbReference type="InterPro" id="IPR018513">
    <property type="entry name" value="Cell_synthase_bac"/>
</dbReference>
<feature type="transmembrane region" description="Helical" evidence="13">
    <location>
        <begin position="85"/>
        <end position="102"/>
    </location>
</feature>
<dbReference type="InterPro" id="IPR001173">
    <property type="entry name" value="Glyco_trans_2-like"/>
</dbReference>
<dbReference type="EMBL" id="CP152276">
    <property type="protein sequence ID" value="XAE43671.1"/>
    <property type="molecule type" value="Genomic_DNA"/>
</dbReference>
<comment type="catalytic activity">
    <reaction evidence="12 13">
        <text>[(1-&gt;4)-beta-D-glucosyl](n) + UDP-alpha-D-glucose = [(1-&gt;4)-beta-D-glucosyl](n+1) + UDP + H(+)</text>
        <dbReference type="Rhea" id="RHEA:19929"/>
        <dbReference type="Rhea" id="RHEA-COMP:10033"/>
        <dbReference type="Rhea" id="RHEA-COMP:10034"/>
        <dbReference type="ChEBI" id="CHEBI:15378"/>
        <dbReference type="ChEBI" id="CHEBI:18246"/>
        <dbReference type="ChEBI" id="CHEBI:58223"/>
        <dbReference type="ChEBI" id="CHEBI:58885"/>
        <dbReference type="EC" id="2.4.1.12"/>
    </reaction>
</comment>
<dbReference type="RefSeq" id="WP_342629062.1">
    <property type="nucleotide sequence ID" value="NZ_CP152276.1"/>
</dbReference>
<evidence type="ECO:0000313" key="17">
    <source>
        <dbReference type="EMBL" id="XAE43671.1"/>
    </source>
</evidence>
<evidence type="ECO:0000256" key="8">
    <source>
        <dbReference type="ARBA" id="ARBA00022692"/>
    </source>
</evidence>
<keyword evidence="11 13" id="KW-0472">Membrane</keyword>
<evidence type="ECO:0000259" key="15">
    <source>
        <dbReference type="Pfam" id="PF00535"/>
    </source>
</evidence>
<evidence type="ECO:0000313" key="18">
    <source>
        <dbReference type="Proteomes" id="UP001449795"/>
    </source>
</evidence>
<dbReference type="InterPro" id="IPR009875">
    <property type="entry name" value="PilZ_domain"/>
</dbReference>
<feature type="transmembrane region" description="Helical" evidence="13">
    <location>
        <begin position="62"/>
        <end position="78"/>
    </location>
</feature>
<evidence type="ECO:0000256" key="1">
    <source>
        <dbReference type="ARBA" id="ARBA00004429"/>
    </source>
</evidence>
<comment type="similarity">
    <text evidence="2">In the N-terminal section; belongs to the glycosyltransferase 2 family.</text>
</comment>
<dbReference type="PANTHER" id="PTHR43867">
    <property type="entry name" value="CELLULOSE SYNTHASE CATALYTIC SUBUNIT A [UDP-FORMING]"/>
    <property type="match status" value="1"/>
</dbReference>
<dbReference type="Gene3D" id="2.60.120.260">
    <property type="entry name" value="Galactose-binding domain-like"/>
    <property type="match status" value="2"/>
</dbReference>
<evidence type="ECO:0000259" key="16">
    <source>
        <dbReference type="Pfam" id="PF07238"/>
    </source>
</evidence>
<keyword evidence="7 13" id="KW-0808">Transferase</keyword>
<feature type="transmembrane region" description="Helical" evidence="13">
    <location>
        <begin position="409"/>
        <end position="427"/>
    </location>
</feature>
<keyword evidence="13" id="KW-0973">c-di-GMP</keyword>
<feature type="transmembrane region" description="Helical" evidence="13">
    <location>
        <begin position="557"/>
        <end position="577"/>
    </location>
</feature>
<comment type="subcellular location">
    <subcellularLocation>
        <location evidence="1">Cell inner membrane</location>
        <topology evidence="1">Multi-pass membrane protein</topology>
    </subcellularLocation>
</comment>
<feature type="transmembrane region" description="Helical" evidence="13">
    <location>
        <begin position="479"/>
        <end position="498"/>
    </location>
</feature>
<keyword evidence="9 13" id="KW-0135">Cellulose biosynthesis</keyword>
<dbReference type="EC" id="2.4.1.12" evidence="13"/>
<feature type="domain" description="PilZ" evidence="16">
    <location>
        <begin position="583"/>
        <end position="680"/>
    </location>
</feature>
<dbReference type="Pfam" id="PF03170">
    <property type="entry name" value="BcsB"/>
    <property type="match status" value="1"/>
</dbReference>
<comment type="cofactor">
    <cofactor evidence="13">
        <name>Mg(2+)</name>
        <dbReference type="ChEBI" id="CHEBI:18420"/>
    </cofactor>
</comment>
<dbReference type="Proteomes" id="UP001449795">
    <property type="component" value="Chromosome"/>
</dbReference>
<dbReference type="InterPro" id="IPR003920">
    <property type="entry name" value="Cell_synth_B"/>
</dbReference>
<dbReference type="Gene3D" id="3.90.550.10">
    <property type="entry name" value="Spore Coat Polysaccharide Biosynthesis Protein SpsA, Chain A"/>
    <property type="match status" value="1"/>
</dbReference>
<comment type="pathway">
    <text evidence="13">Glycan metabolism; bacterial cellulose biosynthesis.</text>
</comment>
<feature type="domain" description="Glycosyltransferase 2-like" evidence="15">
    <location>
        <begin position="164"/>
        <end position="333"/>
    </location>
</feature>
<keyword evidence="8 13" id="KW-0812">Transmembrane</keyword>
<name>A0ABZ3D794_9PROT</name>
<accession>A0ABZ3D794</accession>
<evidence type="ECO:0000256" key="2">
    <source>
        <dbReference type="ARBA" id="ARBA00010003"/>
    </source>
</evidence>
<evidence type="ECO:0000256" key="14">
    <source>
        <dbReference type="SAM" id="MobiDB-lite"/>
    </source>
</evidence>
<evidence type="ECO:0000256" key="10">
    <source>
        <dbReference type="ARBA" id="ARBA00022989"/>
    </source>
</evidence>
<evidence type="ECO:0000256" key="6">
    <source>
        <dbReference type="ARBA" id="ARBA00022676"/>
    </source>
</evidence>
<keyword evidence="5 13" id="KW-0997">Cell inner membrane</keyword>
<evidence type="ECO:0000256" key="11">
    <source>
        <dbReference type="ARBA" id="ARBA00023136"/>
    </source>
</evidence>
<evidence type="ECO:0000256" key="7">
    <source>
        <dbReference type="ARBA" id="ARBA00022679"/>
    </source>
</evidence>
<organism evidence="17 18">
    <name type="scientific">Nguyenibacter vanlangensis</name>
    <dbReference type="NCBI Taxonomy" id="1216886"/>
    <lineage>
        <taxon>Bacteria</taxon>
        <taxon>Pseudomonadati</taxon>
        <taxon>Pseudomonadota</taxon>
        <taxon>Alphaproteobacteria</taxon>
        <taxon>Acetobacterales</taxon>
        <taxon>Acetobacteraceae</taxon>
        <taxon>Nguyenibacter</taxon>
    </lineage>
</organism>
<dbReference type="InterPro" id="IPR003919">
    <property type="entry name" value="Cell_synth_A"/>
</dbReference>
<dbReference type="SUPFAM" id="SSF53448">
    <property type="entry name" value="Nucleotide-diphospho-sugar transferases"/>
    <property type="match status" value="1"/>
</dbReference>
<keyword evidence="18" id="KW-1185">Reference proteome</keyword>
<keyword evidence="10 13" id="KW-1133">Transmembrane helix</keyword>
<dbReference type="InterPro" id="IPR029044">
    <property type="entry name" value="Nucleotide-diphossugar_trans"/>
</dbReference>
<gene>
    <name evidence="17" type="primary">bcsA</name>
    <name evidence="17" type="ORF">AAC691_04285</name>
</gene>
<feature type="region of interest" description="Disordered" evidence="14">
    <location>
        <begin position="796"/>
        <end position="837"/>
    </location>
</feature>
<comment type="similarity">
    <text evidence="3">In the C-terminal section; belongs to the AcsB/BcsB family.</text>
</comment>
<evidence type="ECO:0000256" key="4">
    <source>
        <dbReference type="ARBA" id="ARBA00022475"/>
    </source>
</evidence>
<dbReference type="Pfam" id="PF07238">
    <property type="entry name" value="PilZ"/>
    <property type="match status" value="1"/>
</dbReference>
<evidence type="ECO:0000256" key="13">
    <source>
        <dbReference type="RuleBase" id="RU365020"/>
    </source>
</evidence>
<keyword evidence="6 13" id="KW-0328">Glycosyltransferase</keyword>
<keyword evidence="4 13" id="KW-1003">Cell membrane</keyword>
<dbReference type="PANTHER" id="PTHR43867:SF2">
    <property type="entry name" value="CELLULOSE SYNTHASE CATALYTIC SUBUNIT A [UDP-FORMING]"/>
    <property type="match status" value="1"/>
</dbReference>
<proteinExistence type="inferred from homology"/>
<dbReference type="PRINTS" id="PR01440">
    <property type="entry name" value="CELLSNTHASEB"/>
</dbReference>